<feature type="region of interest" description="Disordered" evidence="1">
    <location>
        <begin position="138"/>
        <end position="191"/>
    </location>
</feature>
<feature type="transmembrane region" description="Helical" evidence="2">
    <location>
        <begin position="252"/>
        <end position="269"/>
    </location>
</feature>
<evidence type="ECO:0000256" key="1">
    <source>
        <dbReference type="SAM" id="MobiDB-lite"/>
    </source>
</evidence>
<accession>A0A061J8I0</accession>
<evidence type="ECO:0000256" key="2">
    <source>
        <dbReference type="SAM" id="Phobius"/>
    </source>
</evidence>
<dbReference type="OrthoDB" id="245520at2759"/>
<evidence type="ECO:0000313" key="4">
    <source>
        <dbReference type="Proteomes" id="UP000031737"/>
    </source>
</evidence>
<gene>
    <name evidence="3" type="ORF">TRSC58_01042</name>
</gene>
<name>A0A061J8I0_TRYRA</name>
<dbReference type="Proteomes" id="UP000031737">
    <property type="component" value="Unassembled WGS sequence"/>
</dbReference>
<keyword evidence="2" id="KW-1133">Transmembrane helix</keyword>
<keyword evidence="2" id="KW-0812">Transmembrane</keyword>
<comment type="caution">
    <text evidence="3">The sequence shown here is derived from an EMBL/GenBank/DDBJ whole genome shotgun (WGS) entry which is preliminary data.</text>
</comment>
<dbReference type="VEuPathDB" id="TriTrypDB:TRSC58_01042"/>
<protein>
    <submittedName>
        <fullName evidence="3">Uncharacterized protein</fullName>
    </submittedName>
</protein>
<proteinExistence type="predicted"/>
<reference evidence="3 4" key="1">
    <citation type="submission" date="2013-07" db="EMBL/GenBank/DDBJ databases">
        <authorList>
            <person name="Stoco P.H."/>
            <person name="Wagner G."/>
            <person name="Gerber A."/>
            <person name="Zaha A."/>
            <person name="Thompson C."/>
            <person name="Bartholomeu D.C."/>
            <person name="Luckemeyer D.D."/>
            <person name="Bahia D."/>
            <person name="Loreto E."/>
            <person name="Prestes E.B."/>
            <person name="Lima F.M."/>
            <person name="Rodrigues-Luiz G."/>
            <person name="Vallejo G.A."/>
            <person name="Filho J.F."/>
            <person name="Monteiro K.M."/>
            <person name="Tyler K.M."/>
            <person name="de Almeida L.G."/>
            <person name="Ortiz M.F."/>
            <person name="Siervo M.A."/>
            <person name="de Moraes M.H."/>
            <person name="Cunha O.L."/>
            <person name="Mendonca-Neto R."/>
            <person name="Silva R."/>
            <person name="Teixeira S.M."/>
            <person name="Murta S.M."/>
            <person name="Sincero T.C."/>
            <person name="Mendes T.A."/>
            <person name="Urmenyi T.P."/>
            <person name="Silva V.G."/>
            <person name="da Rocha W.D."/>
            <person name="Andersson B."/>
            <person name="Romanha A.J."/>
            <person name="Steindel M."/>
            <person name="de Vasconcelos A.T."/>
            <person name="Grisard E.C."/>
        </authorList>
    </citation>
    <scope>NUCLEOTIDE SEQUENCE [LARGE SCALE GENOMIC DNA]</scope>
    <source>
        <strain evidence="3 4">SC58</strain>
    </source>
</reference>
<sequence length="319" mass="34794">MLRQPSQSRKLLRFPVIQLSSFHVSRRAAGSTGNVAASAGAERFRSHDNSDKVALMFCECFKGMEELLVRRPGHPVQRPMTSPLFTTPAGVMSSSSLSSSGNGRHVHSVKTARSFFPNMDDLFPDLTASGMCREKTFFSPLSGTSEPKQVGSESDGNKGNSTKHTQARAPTVGRSVASSVGQQTTSDASAAPTAAAYTDAQSYVYAYNLWQNRNAALLQMVADMQELGNKARYLRDVQGESIKEGMRQTTRFTFYVVFPFVLLVSIFFFDDSAFYSSQLHHLRLVDYDAWLANRKNGKKGGLAGSAGGGSVFGRSKQGR</sequence>
<dbReference type="EMBL" id="AUPL01001042">
    <property type="protein sequence ID" value="ESL11214.1"/>
    <property type="molecule type" value="Genomic_DNA"/>
</dbReference>
<dbReference type="AlphaFoldDB" id="A0A061J8I0"/>
<keyword evidence="2" id="KW-0472">Membrane</keyword>
<evidence type="ECO:0000313" key="3">
    <source>
        <dbReference type="EMBL" id="ESL11214.1"/>
    </source>
</evidence>
<feature type="compositionally biased region" description="Low complexity" evidence="1">
    <location>
        <begin position="182"/>
        <end position="191"/>
    </location>
</feature>
<feature type="compositionally biased region" description="Polar residues" evidence="1">
    <location>
        <begin position="139"/>
        <end position="164"/>
    </location>
</feature>
<organism evidence="3 4">
    <name type="scientific">Trypanosoma rangeli SC58</name>
    <dbReference type="NCBI Taxonomy" id="429131"/>
    <lineage>
        <taxon>Eukaryota</taxon>
        <taxon>Discoba</taxon>
        <taxon>Euglenozoa</taxon>
        <taxon>Kinetoplastea</taxon>
        <taxon>Metakinetoplastina</taxon>
        <taxon>Trypanosomatida</taxon>
        <taxon>Trypanosomatidae</taxon>
        <taxon>Trypanosoma</taxon>
        <taxon>Herpetosoma</taxon>
    </lineage>
</organism>
<keyword evidence="4" id="KW-1185">Reference proteome</keyword>